<keyword evidence="2 4" id="KW-0251">Elongation factor</keyword>
<proteinExistence type="inferred from homology"/>
<dbReference type="Gene3D" id="3.30.479.20">
    <property type="entry name" value="Elongation factor Ts, dimerisation domain"/>
    <property type="match status" value="1"/>
</dbReference>
<dbReference type="FunFam" id="1.10.8.10:FF:000001">
    <property type="entry name" value="Elongation factor Ts"/>
    <property type="match status" value="1"/>
</dbReference>
<dbReference type="SUPFAM" id="SSF46934">
    <property type="entry name" value="UBA-like"/>
    <property type="match status" value="1"/>
</dbReference>
<dbReference type="CDD" id="cd14275">
    <property type="entry name" value="UBA_EF-Ts"/>
    <property type="match status" value="1"/>
</dbReference>
<evidence type="ECO:0000256" key="5">
    <source>
        <dbReference type="HAMAP-Rule" id="MF_03135"/>
    </source>
</evidence>
<dbReference type="SUPFAM" id="SSF54713">
    <property type="entry name" value="Elongation factor Ts (EF-Ts), dimerisation domain"/>
    <property type="match status" value="1"/>
</dbReference>
<evidence type="ECO:0000313" key="8">
    <source>
        <dbReference type="EMBL" id="QCI07888.1"/>
    </source>
</evidence>
<comment type="function">
    <text evidence="4 6">Associates with the EF-Tu.GDP complex and induces the exchange of GDP to GTP. It remains bound to the aminoacyl-tRNA.EF-Tu.GTP complex up to the GTP hydrolysis stage on the ribosome.</text>
</comment>
<evidence type="ECO:0000256" key="4">
    <source>
        <dbReference type="HAMAP-Rule" id="MF_00050"/>
    </source>
</evidence>
<keyword evidence="4" id="KW-0963">Cytoplasm</keyword>
<sequence>MTKKISMHDVKYLRDRTDAGMFDCKIALEASDGDINNAIKYLRQKGLASASKKSSRAAMEGLIESYIHVGSKIGILVELNCETDFVAKKKRFQRLAKNIAMQLAAYQSIEYINIDDIPDDIIEHERNIESSKEDLVNKPLDKKEQIIEGRLQKRLKELSLMNQPYMKNSDISVEELVKEHIALFKENIKVRRFNRFILGDGLG</sequence>
<geneLocation type="plastid" evidence="8"/>
<protein>
    <recommendedName>
        <fullName evidence="5">Elongation factor Ts, mitochondrial</fullName>
        <shortName evidence="5">EF-Ts</shortName>
        <shortName evidence="5">EF-TsMt</shortName>
    </recommendedName>
</protein>
<evidence type="ECO:0000256" key="3">
    <source>
        <dbReference type="ARBA" id="ARBA00022917"/>
    </source>
</evidence>
<gene>
    <name evidence="8" type="primary">tsf</name>
</gene>
<dbReference type="PROSITE" id="PS01127">
    <property type="entry name" value="EF_TS_2"/>
    <property type="match status" value="1"/>
</dbReference>
<dbReference type="Pfam" id="PF00889">
    <property type="entry name" value="EF_TS"/>
    <property type="match status" value="1"/>
</dbReference>
<evidence type="ECO:0000256" key="1">
    <source>
        <dbReference type="ARBA" id="ARBA00005532"/>
    </source>
</evidence>
<comment type="similarity">
    <text evidence="1 4 6">Belongs to the EF-Ts family.</text>
</comment>
<reference evidence="8" key="1">
    <citation type="journal article" date="2019" name="Mol. Phylogenet. Evol.">
        <title>Morphological evolution and classification of the red algal order Ceramiales inferred using plastid phylogenomics.</title>
        <authorList>
            <person name="Diaz-Tapia P."/>
            <person name="Pasella M.M."/>
            <person name="Verbruggen H."/>
            <person name="Maggs C.A."/>
        </authorList>
    </citation>
    <scope>NUCLEOTIDE SEQUENCE</scope>
    <source>
        <strain evidence="8">PD2941_3</strain>
    </source>
</reference>
<accession>A0A4D6WZ41</accession>
<dbReference type="InterPro" id="IPR036402">
    <property type="entry name" value="EF-Ts_dimer_sf"/>
</dbReference>
<comment type="subcellular location">
    <subcellularLocation>
        <location evidence="4">Cytoplasm</location>
    </subcellularLocation>
    <subcellularLocation>
        <location evidence="5">Mitochondrion</location>
    </subcellularLocation>
</comment>
<dbReference type="HAMAP" id="MF_00050">
    <property type="entry name" value="EF_Ts"/>
    <property type="match status" value="1"/>
</dbReference>
<keyword evidence="3 4" id="KW-0648">Protein biosynthesis</keyword>
<evidence type="ECO:0000259" key="7">
    <source>
        <dbReference type="Pfam" id="PF00889"/>
    </source>
</evidence>
<dbReference type="InterPro" id="IPR018101">
    <property type="entry name" value="Transl_elong_Ts_CS"/>
</dbReference>
<keyword evidence="5" id="KW-0496">Mitochondrion</keyword>
<dbReference type="Gene3D" id="1.10.286.20">
    <property type="match status" value="1"/>
</dbReference>
<dbReference type="InterPro" id="IPR014039">
    <property type="entry name" value="Transl_elong_EFTs/EF1B_dimer"/>
</dbReference>
<evidence type="ECO:0000256" key="6">
    <source>
        <dbReference type="RuleBase" id="RU000642"/>
    </source>
</evidence>
<dbReference type="GO" id="GO:0005739">
    <property type="term" value="C:mitochondrion"/>
    <property type="evidence" value="ECO:0007669"/>
    <property type="project" value="UniProtKB-SubCell"/>
</dbReference>
<dbReference type="EMBL" id="MK814702">
    <property type="protein sequence ID" value="QCI07888.1"/>
    <property type="molecule type" value="Genomic_DNA"/>
</dbReference>
<keyword evidence="8" id="KW-0934">Plastid</keyword>
<evidence type="ECO:0000256" key="2">
    <source>
        <dbReference type="ARBA" id="ARBA00022768"/>
    </source>
</evidence>
<dbReference type="InterPro" id="IPR001816">
    <property type="entry name" value="Transl_elong_EFTs/EF1B"/>
</dbReference>
<dbReference type="NCBIfam" id="TIGR00116">
    <property type="entry name" value="tsf"/>
    <property type="match status" value="1"/>
</dbReference>
<dbReference type="PANTHER" id="PTHR11741">
    <property type="entry name" value="ELONGATION FACTOR TS"/>
    <property type="match status" value="1"/>
</dbReference>
<dbReference type="Gene3D" id="1.10.8.10">
    <property type="entry name" value="DNA helicase RuvA subunit, C-terminal domain"/>
    <property type="match status" value="1"/>
</dbReference>
<dbReference type="PANTHER" id="PTHR11741:SF0">
    <property type="entry name" value="ELONGATION FACTOR TS, MITOCHONDRIAL"/>
    <property type="match status" value="1"/>
</dbReference>
<dbReference type="AlphaFoldDB" id="A0A4D6WZ41"/>
<feature type="domain" description="Translation elongation factor EFTs/EF1B dimerisation" evidence="7">
    <location>
        <begin position="59"/>
        <end position="199"/>
    </location>
</feature>
<organism evidence="8">
    <name type="scientific">Pleonosporium borreri</name>
    <dbReference type="NCBI Taxonomy" id="2575635"/>
    <lineage>
        <taxon>Eukaryota</taxon>
        <taxon>Rhodophyta</taxon>
        <taxon>Florideophyceae</taxon>
        <taxon>Rhodymeniophycidae</taxon>
        <taxon>Ceramiales</taxon>
        <taxon>Ceramiaceae</taxon>
        <taxon>Pleonosporium</taxon>
    </lineage>
</organism>
<dbReference type="GO" id="GO:0003746">
    <property type="term" value="F:translation elongation factor activity"/>
    <property type="evidence" value="ECO:0007669"/>
    <property type="project" value="UniProtKB-UniRule"/>
</dbReference>
<dbReference type="InterPro" id="IPR009060">
    <property type="entry name" value="UBA-like_sf"/>
</dbReference>
<reference evidence="8" key="2">
    <citation type="submission" date="2019-04" db="EMBL/GenBank/DDBJ databases">
        <authorList>
            <person name="Pasella M."/>
        </authorList>
    </citation>
    <scope>NUCLEOTIDE SEQUENCE</scope>
    <source>
        <strain evidence="8">PD2941_3</strain>
    </source>
</reference>
<name>A0A4D6WZ41_9FLOR</name>